<proteinExistence type="predicted"/>
<evidence type="ECO:0000256" key="2">
    <source>
        <dbReference type="ARBA" id="ARBA00022475"/>
    </source>
</evidence>
<keyword evidence="4 6" id="KW-1133">Transmembrane helix</keyword>
<dbReference type="InterPro" id="IPR002010">
    <property type="entry name" value="T3SS_IM_R"/>
</dbReference>
<feature type="transmembrane region" description="Helical" evidence="6">
    <location>
        <begin position="216"/>
        <end position="240"/>
    </location>
</feature>
<feature type="transmembrane region" description="Helical" evidence="6">
    <location>
        <begin position="16"/>
        <end position="35"/>
    </location>
</feature>
<feature type="transmembrane region" description="Helical" evidence="6">
    <location>
        <begin position="86"/>
        <end position="111"/>
    </location>
</feature>
<evidence type="ECO:0000256" key="3">
    <source>
        <dbReference type="ARBA" id="ARBA00022692"/>
    </source>
</evidence>
<dbReference type="Pfam" id="PF01311">
    <property type="entry name" value="Bac_export_1"/>
    <property type="match status" value="1"/>
</dbReference>
<organism evidence="7">
    <name type="scientific">freshwater metagenome</name>
    <dbReference type="NCBI Taxonomy" id="449393"/>
    <lineage>
        <taxon>unclassified sequences</taxon>
        <taxon>metagenomes</taxon>
        <taxon>ecological metagenomes</taxon>
    </lineage>
</organism>
<comment type="subcellular location">
    <subcellularLocation>
        <location evidence="1">Cell membrane</location>
        <topology evidence="1">Multi-pass membrane protein</topology>
    </subcellularLocation>
</comment>
<evidence type="ECO:0000256" key="6">
    <source>
        <dbReference type="SAM" id="Phobius"/>
    </source>
</evidence>
<protein>
    <submittedName>
        <fullName evidence="7">Unannotated protein</fullName>
    </submittedName>
</protein>
<sequence length="262" mass="26719">MTPAQTIQEITDLSPAAFLLVLARISPLFILAPLFSAGTIPGRVKGIIAVALALGMAPVAMAGTVAPTDPVALLELMLKEIVVGTAFAFALACVLAGFQAVGALLDIQIGFAFGAQLDPMTGTQGAVLGKLYALVGVAILVAINGDAVIISGLARTYDLVPLLEFPDLRAMVSGTFSAFAGILVAALQVGAPVLLTLLLTDAAFAMVSRVVPQMNVFAVGFPAKVIVGMLMIVVTLPFAAGWFGDRLTSSVAAALQTLKVAG</sequence>
<feature type="transmembrane region" description="Helical" evidence="6">
    <location>
        <begin position="174"/>
        <end position="204"/>
    </location>
</feature>
<name>A0A6J7K8S1_9ZZZZ</name>
<evidence type="ECO:0000256" key="5">
    <source>
        <dbReference type="ARBA" id="ARBA00023136"/>
    </source>
</evidence>
<feature type="transmembrane region" description="Helical" evidence="6">
    <location>
        <begin position="47"/>
        <end position="66"/>
    </location>
</feature>
<reference evidence="7" key="1">
    <citation type="submission" date="2020-05" db="EMBL/GenBank/DDBJ databases">
        <authorList>
            <person name="Chiriac C."/>
            <person name="Salcher M."/>
            <person name="Ghai R."/>
            <person name="Kavagutti S V."/>
        </authorList>
    </citation>
    <scope>NUCLEOTIDE SEQUENCE</scope>
</reference>
<dbReference type="GO" id="GO:0005886">
    <property type="term" value="C:plasma membrane"/>
    <property type="evidence" value="ECO:0007669"/>
    <property type="project" value="UniProtKB-SubCell"/>
</dbReference>
<dbReference type="PANTHER" id="PTHR30065:SF1">
    <property type="entry name" value="SURFACE PRESENTATION OF ANTIGENS PROTEIN SPAR"/>
    <property type="match status" value="1"/>
</dbReference>
<keyword evidence="5 6" id="KW-0472">Membrane</keyword>
<gene>
    <name evidence="7" type="ORF">UFOPK3564_03536</name>
</gene>
<keyword evidence="2" id="KW-1003">Cell membrane</keyword>
<keyword evidence="3 6" id="KW-0812">Transmembrane</keyword>
<evidence type="ECO:0000256" key="1">
    <source>
        <dbReference type="ARBA" id="ARBA00004651"/>
    </source>
</evidence>
<feature type="transmembrane region" description="Helical" evidence="6">
    <location>
        <begin position="131"/>
        <end position="154"/>
    </location>
</feature>
<dbReference type="EMBL" id="CAFBMK010000352">
    <property type="protein sequence ID" value="CAB4951875.1"/>
    <property type="molecule type" value="Genomic_DNA"/>
</dbReference>
<dbReference type="AlphaFoldDB" id="A0A6J7K8S1"/>
<dbReference type="GO" id="GO:0006605">
    <property type="term" value="P:protein targeting"/>
    <property type="evidence" value="ECO:0007669"/>
    <property type="project" value="InterPro"/>
</dbReference>
<accession>A0A6J7K8S1</accession>
<dbReference type="PANTHER" id="PTHR30065">
    <property type="entry name" value="FLAGELLAR BIOSYNTHETIC PROTEIN FLIR"/>
    <property type="match status" value="1"/>
</dbReference>
<evidence type="ECO:0000313" key="7">
    <source>
        <dbReference type="EMBL" id="CAB4951875.1"/>
    </source>
</evidence>
<dbReference type="PRINTS" id="PR00953">
    <property type="entry name" value="TYPE3IMRPROT"/>
</dbReference>
<evidence type="ECO:0000256" key="4">
    <source>
        <dbReference type="ARBA" id="ARBA00022989"/>
    </source>
</evidence>